<comment type="caution">
    <text evidence="3">The sequence shown here is derived from an EMBL/GenBank/DDBJ whole genome shotgun (WGS) entry which is preliminary data.</text>
</comment>
<proteinExistence type="predicted"/>
<dbReference type="CDD" id="cd00118">
    <property type="entry name" value="LysM"/>
    <property type="match status" value="1"/>
</dbReference>
<reference evidence="3 4" key="1">
    <citation type="submission" date="2024-06" db="EMBL/GenBank/DDBJ databases">
        <title>Complete genome of Phlyctema vagabunda strain 19-DSS-EL-015.</title>
        <authorList>
            <person name="Fiorenzani C."/>
        </authorList>
    </citation>
    <scope>NUCLEOTIDE SEQUENCE [LARGE SCALE GENOMIC DNA]</scope>
    <source>
        <strain evidence="3 4">19-DSS-EL-015</strain>
    </source>
</reference>
<dbReference type="EMBL" id="JBFCZG010000001">
    <property type="protein sequence ID" value="KAL3427604.1"/>
    <property type="molecule type" value="Genomic_DNA"/>
</dbReference>
<gene>
    <name evidence="3" type="ORF">PVAG01_01113</name>
</gene>
<sequence>MYISASLLLAVTALVLPIIAKNNTAPTRRSTNGTSSARASASASCNIIANRTVVAGDDLASIAAAANVTLDQVRRDPDPGLEMPGSEPTAVCSNATATTYEAAAGDTLIIMAKERVGITLLALLAANPQIDNPDLVDVGDVINIPLCGVIAEGGETT</sequence>
<keyword evidence="4" id="KW-1185">Reference proteome</keyword>
<feature type="chain" id="PRO_5046933293" evidence="1">
    <location>
        <begin position="21"/>
        <end position="157"/>
    </location>
</feature>
<dbReference type="InterPro" id="IPR018392">
    <property type="entry name" value="LysM"/>
</dbReference>
<feature type="signal peptide" evidence="1">
    <location>
        <begin position="1"/>
        <end position="20"/>
    </location>
</feature>
<evidence type="ECO:0000313" key="4">
    <source>
        <dbReference type="Proteomes" id="UP001629113"/>
    </source>
</evidence>
<keyword evidence="1" id="KW-0732">Signal</keyword>
<evidence type="ECO:0000259" key="2">
    <source>
        <dbReference type="PROSITE" id="PS51782"/>
    </source>
</evidence>
<dbReference type="InterPro" id="IPR036779">
    <property type="entry name" value="LysM_dom_sf"/>
</dbReference>
<dbReference type="Pfam" id="PF01476">
    <property type="entry name" value="LysM"/>
    <property type="match status" value="2"/>
</dbReference>
<evidence type="ECO:0000313" key="3">
    <source>
        <dbReference type="EMBL" id="KAL3427604.1"/>
    </source>
</evidence>
<accession>A0ABR4PW73</accession>
<organism evidence="3 4">
    <name type="scientific">Phlyctema vagabunda</name>
    <dbReference type="NCBI Taxonomy" id="108571"/>
    <lineage>
        <taxon>Eukaryota</taxon>
        <taxon>Fungi</taxon>
        <taxon>Dikarya</taxon>
        <taxon>Ascomycota</taxon>
        <taxon>Pezizomycotina</taxon>
        <taxon>Leotiomycetes</taxon>
        <taxon>Helotiales</taxon>
        <taxon>Dermateaceae</taxon>
        <taxon>Phlyctema</taxon>
    </lineage>
</organism>
<dbReference type="Gene3D" id="3.10.350.10">
    <property type="entry name" value="LysM domain"/>
    <property type="match status" value="1"/>
</dbReference>
<evidence type="ECO:0000256" key="1">
    <source>
        <dbReference type="SAM" id="SignalP"/>
    </source>
</evidence>
<name>A0ABR4PW73_9HELO</name>
<feature type="domain" description="LysM" evidence="2">
    <location>
        <begin position="98"/>
        <end position="144"/>
    </location>
</feature>
<dbReference type="PROSITE" id="PS51782">
    <property type="entry name" value="LYSM"/>
    <property type="match status" value="1"/>
</dbReference>
<protein>
    <submittedName>
        <fullName evidence="3">Intracellular hyphae protein 1</fullName>
    </submittedName>
</protein>
<dbReference type="Proteomes" id="UP001629113">
    <property type="component" value="Unassembled WGS sequence"/>
</dbReference>